<dbReference type="CDD" id="cd07406">
    <property type="entry name" value="MPP_CG11883_N"/>
    <property type="match status" value="1"/>
</dbReference>
<dbReference type="InterPro" id="IPR006179">
    <property type="entry name" value="5_nucleotidase/apyrase"/>
</dbReference>
<evidence type="ECO:0000259" key="5">
    <source>
        <dbReference type="Pfam" id="PF00149"/>
    </source>
</evidence>
<dbReference type="SMR" id="G3JGE1"/>
<dbReference type="STRING" id="983644.G3JGE1"/>
<evidence type="ECO:0000256" key="3">
    <source>
        <dbReference type="RuleBase" id="RU362119"/>
    </source>
</evidence>
<dbReference type="GO" id="GO:0000166">
    <property type="term" value="F:nucleotide binding"/>
    <property type="evidence" value="ECO:0007669"/>
    <property type="project" value="UniProtKB-KW"/>
</dbReference>
<evidence type="ECO:0000256" key="4">
    <source>
        <dbReference type="SAM" id="MobiDB-lite"/>
    </source>
</evidence>
<dbReference type="SUPFAM" id="SSF55816">
    <property type="entry name" value="5'-nucleotidase (syn. UDP-sugar hydrolase), C-terminal domain"/>
    <property type="match status" value="1"/>
</dbReference>
<dbReference type="InterPro" id="IPR008334">
    <property type="entry name" value="5'-Nucleotdase_C"/>
</dbReference>
<dbReference type="InterPro" id="IPR029052">
    <property type="entry name" value="Metallo-depent_PP-like"/>
</dbReference>
<dbReference type="Pfam" id="PF00149">
    <property type="entry name" value="Metallophos"/>
    <property type="match status" value="1"/>
</dbReference>
<dbReference type="InterPro" id="IPR004843">
    <property type="entry name" value="Calcineurin-like_PHP"/>
</dbReference>
<organism evidence="7 8">
    <name type="scientific">Cordyceps militaris (strain CM01)</name>
    <name type="common">Caterpillar fungus</name>
    <dbReference type="NCBI Taxonomy" id="983644"/>
    <lineage>
        <taxon>Eukaryota</taxon>
        <taxon>Fungi</taxon>
        <taxon>Dikarya</taxon>
        <taxon>Ascomycota</taxon>
        <taxon>Pezizomycotina</taxon>
        <taxon>Sordariomycetes</taxon>
        <taxon>Hypocreomycetidae</taxon>
        <taxon>Hypocreales</taxon>
        <taxon>Cordycipitaceae</taxon>
        <taxon>Cordyceps</taxon>
    </lineage>
</organism>
<feature type="domain" description="Calcineurin-like phosphoesterase" evidence="5">
    <location>
        <begin position="26"/>
        <end position="240"/>
    </location>
</feature>
<dbReference type="GO" id="GO:0016787">
    <property type="term" value="F:hydrolase activity"/>
    <property type="evidence" value="ECO:0007669"/>
    <property type="project" value="UniProtKB-KW"/>
</dbReference>
<dbReference type="OMA" id="WLATINS"/>
<reference evidence="7 8" key="1">
    <citation type="journal article" date="2011" name="Genome Biol.">
        <title>Genome sequence of the insect pathogenic fungus Cordyceps militaris, a valued traditional Chinese medicine.</title>
        <authorList>
            <person name="Zheng P."/>
            <person name="Xia Y."/>
            <person name="Xiao G."/>
            <person name="Xiong C."/>
            <person name="Hu X."/>
            <person name="Zhang S."/>
            <person name="Zheng H."/>
            <person name="Huang Y."/>
            <person name="Zhou Y."/>
            <person name="Wang S."/>
            <person name="Zhao G.P."/>
            <person name="Liu X."/>
            <person name="St Leger R.J."/>
            <person name="Wang C."/>
        </authorList>
    </citation>
    <scope>NUCLEOTIDE SEQUENCE [LARGE SCALE GENOMIC DNA]</scope>
    <source>
        <strain evidence="7 8">CM01</strain>
    </source>
</reference>
<dbReference type="EMBL" id="JH126401">
    <property type="protein sequence ID" value="EGX93271.1"/>
    <property type="molecule type" value="Genomic_DNA"/>
</dbReference>
<evidence type="ECO:0000313" key="8">
    <source>
        <dbReference type="Proteomes" id="UP000001610"/>
    </source>
</evidence>
<dbReference type="Proteomes" id="UP000001610">
    <property type="component" value="Unassembled WGS sequence"/>
</dbReference>
<feature type="domain" description="5'-Nucleotidase C-terminal" evidence="6">
    <location>
        <begin position="326"/>
        <end position="465"/>
    </location>
</feature>
<evidence type="ECO:0000259" key="6">
    <source>
        <dbReference type="Pfam" id="PF02872"/>
    </source>
</evidence>
<dbReference type="Gene3D" id="3.60.21.10">
    <property type="match status" value="1"/>
</dbReference>
<dbReference type="HOGENOM" id="CLU_005854_7_2_1"/>
<dbReference type="KEGG" id="cmt:CCM_04644"/>
<keyword evidence="3" id="KW-0378">Hydrolase</keyword>
<dbReference type="Pfam" id="PF02872">
    <property type="entry name" value="5_nucleotid_C"/>
    <property type="match status" value="1"/>
</dbReference>
<dbReference type="VEuPathDB" id="FungiDB:CCM_04644"/>
<evidence type="ECO:0000256" key="1">
    <source>
        <dbReference type="ARBA" id="ARBA00006654"/>
    </source>
</evidence>
<dbReference type="GeneID" id="18166666"/>
<accession>G3JGE1</accession>
<dbReference type="PANTHER" id="PTHR11575:SF48">
    <property type="entry name" value="5'-NUCLEOTIDASE"/>
    <property type="match status" value="1"/>
</dbReference>
<dbReference type="OrthoDB" id="10252235at2759"/>
<feature type="region of interest" description="Disordered" evidence="4">
    <location>
        <begin position="1"/>
        <end position="23"/>
    </location>
</feature>
<proteinExistence type="inferred from homology"/>
<dbReference type="eggNOG" id="KOG4419">
    <property type="taxonomic scope" value="Eukaryota"/>
</dbReference>
<sequence>MARPQPTAEPQVTYSSGRADDGTPDLRILHYNDVYHVDPSSAEPVGGFPRFMTLCKEYRNGSQFAGQSKLITLFSGDAFNPSLESSVTKGKHMVPVLNAIGTDVACVGNHDFDFGVKQFEALAEKCKFPWLIANVLDPALGQDVPLGNAKPTHMLTSSNGVKIGLIGLGEREWLATINSLPPNLIYKSASATAKELIPRLRADGAEIIICLSHMREPNDVKLAEQTDGLIDIILGGHDHFYNHQLVRGTHVLRSGTDFKNLSYIEARRRREHADKWDFDIWRRDVTSQVKEHYPSTKLVANLTADLKKSLAKPIGWCAMPLDARFSTVRTKESNIGNFVCDIMRQHYHADCCIMAAGTIRGDQIYPPGAVRIKDVTTCFPFEDPVVLLRVTGQAIWDAIENGVSTYPAQEGRFPQVSNIVFSFDPARERNKRVLSLELGGKPLELDRKYLLATRGYMGRGKDGFDSLLVQSEGGQAEELVDEENGILISTMLRQYFMALRTVGKWRKLSEHWETVASKLKSNTTQARALAPSDDLERSLTLSRESSHLSDADRTDSWHDFILARLGHSKTPHDDDDEDDRGLHELAEDGVADGAPPQAAEPDVGADPDNEMDIEILLLRKFWARWTRKAGITSSVCEPAGDGGCLVDWTRLIAPTVEGRITMVESKS</sequence>
<dbReference type="InParanoid" id="G3JGE1"/>
<name>G3JGE1_CORMM</name>
<dbReference type="InterPro" id="IPR041821">
    <property type="entry name" value="CG11883_N"/>
</dbReference>
<dbReference type="GO" id="GO:0009166">
    <property type="term" value="P:nucleotide catabolic process"/>
    <property type="evidence" value="ECO:0007669"/>
    <property type="project" value="InterPro"/>
</dbReference>
<dbReference type="SUPFAM" id="SSF56300">
    <property type="entry name" value="Metallo-dependent phosphatases"/>
    <property type="match status" value="1"/>
</dbReference>
<keyword evidence="2" id="KW-0732">Signal</keyword>
<protein>
    <submittedName>
        <fullName evidence="7">Ser/Thr protein phosphatase family protein</fullName>
    </submittedName>
</protein>
<evidence type="ECO:0000313" key="7">
    <source>
        <dbReference type="EMBL" id="EGX93271.1"/>
    </source>
</evidence>
<evidence type="ECO:0000256" key="2">
    <source>
        <dbReference type="ARBA" id="ARBA00022729"/>
    </source>
</evidence>
<dbReference type="AlphaFoldDB" id="G3JGE1"/>
<keyword evidence="8" id="KW-1185">Reference proteome</keyword>
<dbReference type="RefSeq" id="XP_006669854.1">
    <property type="nucleotide sequence ID" value="XM_006669791.1"/>
</dbReference>
<dbReference type="PANTHER" id="PTHR11575">
    <property type="entry name" value="5'-NUCLEOTIDASE-RELATED"/>
    <property type="match status" value="1"/>
</dbReference>
<dbReference type="PRINTS" id="PR01607">
    <property type="entry name" value="APYRASEFAMLY"/>
</dbReference>
<feature type="region of interest" description="Disordered" evidence="4">
    <location>
        <begin position="588"/>
        <end position="608"/>
    </location>
</feature>
<gene>
    <name evidence="7" type="ORF">CCM_04644</name>
</gene>
<comment type="similarity">
    <text evidence="1 3">Belongs to the 5'-nucleotidase family.</text>
</comment>
<keyword evidence="3" id="KW-0547">Nucleotide-binding</keyword>
<dbReference type="Gene3D" id="3.90.780.10">
    <property type="entry name" value="5'-Nucleotidase, C-terminal domain"/>
    <property type="match status" value="1"/>
</dbReference>
<dbReference type="InterPro" id="IPR036907">
    <property type="entry name" value="5'-Nucleotdase_C_sf"/>
</dbReference>